<evidence type="ECO:0000313" key="3">
    <source>
        <dbReference type="Proteomes" id="UP000233837"/>
    </source>
</evidence>
<reference evidence="2 3" key="2">
    <citation type="journal article" date="2017" name="Nature">
        <title>The Apostasia genome and the evolution of orchids.</title>
        <authorList>
            <person name="Zhang G.Q."/>
            <person name="Liu K.W."/>
            <person name="Li Z."/>
            <person name="Lohaus R."/>
            <person name="Hsiao Y.Y."/>
            <person name="Niu S.C."/>
            <person name="Wang J.Y."/>
            <person name="Lin Y.C."/>
            <person name="Xu Q."/>
            <person name="Chen L.J."/>
            <person name="Yoshida K."/>
            <person name="Fujiwara S."/>
            <person name="Wang Z.W."/>
            <person name="Zhang Y.Q."/>
            <person name="Mitsuda N."/>
            <person name="Wang M."/>
            <person name="Liu G.H."/>
            <person name="Pecoraro L."/>
            <person name="Huang H.X."/>
            <person name="Xiao X.J."/>
            <person name="Lin M."/>
            <person name="Wu X.Y."/>
            <person name="Wu W.L."/>
            <person name="Chen Y.Y."/>
            <person name="Chang S.B."/>
            <person name="Sakamoto S."/>
            <person name="Ohme-Takagi M."/>
            <person name="Yagi M."/>
            <person name="Zeng S.J."/>
            <person name="Shen C.Y."/>
            <person name="Yeh C.M."/>
            <person name="Luo Y.B."/>
            <person name="Tsai W.C."/>
            <person name="Van de Peer Y."/>
            <person name="Liu Z.J."/>
        </authorList>
    </citation>
    <scope>NUCLEOTIDE SEQUENCE [LARGE SCALE GENOMIC DNA]</scope>
    <source>
        <tissue evidence="2">The whole plant</tissue>
    </source>
</reference>
<accession>A0A2I0XA40</accession>
<proteinExistence type="predicted"/>
<keyword evidence="2" id="KW-0548">Nucleotidyltransferase</keyword>
<evidence type="ECO:0000259" key="1">
    <source>
        <dbReference type="PROSITE" id="PS50878"/>
    </source>
</evidence>
<evidence type="ECO:0000313" key="2">
    <source>
        <dbReference type="EMBL" id="PKU84756.1"/>
    </source>
</evidence>
<name>A0A2I0XA40_9ASPA</name>
<dbReference type="InterPro" id="IPR043128">
    <property type="entry name" value="Rev_trsase/Diguanyl_cyclase"/>
</dbReference>
<dbReference type="PANTHER" id="PTHR24559">
    <property type="entry name" value="TRANSPOSON TY3-I GAG-POL POLYPROTEIN"/>
    <property type="match status" value="1"/>
</dbReference>
<sequence length="267" mass="30747">MAPKELYELKVQLKELVDRGFVRPSVSPWGAPVLFVKKKNGTLHICVDYRDVNKVTIKNKYPLPWIDDLFDHLSGSSVFSNIDLRSGYYQVKAKEADVLKIAFSTRYGNYEFLVMPFGVTNAPAVFMDLMNRVFKEYLDQFVIIFIDDIMVYSAFEEDHARHLSMVLETLRQHQLYAKFSKCEFWLKSISFLGHVVSGKGISVDLQKIQAVVDWPRPTTVFEVHSFLGMDGYYGKFMKGFSQISTPLTRLTQKSVAFVWTPECEASF</sequence>
<dbReference type="SUPFAM" id="SSF56672">
    <property type="entry name" value="DNA/RNA polymerases"/>
    <property type="match status" value="1"/>
</dbReference>
<dbReference type="PANTHER" id="PTHR24559:SF444">
    <property type="entry name" value="REVERSE TRANSCRIPTASE DOMAIN-CONTAINING PROTEIN"/>
    <property type="match status" value="1"/>
</dbReference>
<dbReference type="InterPro" id="IPR053134">
    <property type="entry name" value="RNA-dir_DNA_polymerase"/>
</dbReference>
<gene>
    <name evidence="2" type="ORF">MA16_Dca008166</name>
</gene>
<dbReference type="FunFam" id="3.30.70.270:FF:000020">
    <property type="entry name" value="Transposon Tf2-6 polyprotein-like Protein"/>
    <property type="match status" value="1"/>
</dbReference>
<dbReference type="STRING" id="906689.A0A2I0XA40"/>
<dbReference type="InterPro" id="IPR043502">
    <property type="entry name" value="DNA/RNA_pol_sf"/>
</dbReference>
<dbReference type="Gene3D" id="3.10.10.10">
    <property type="entry name" value="HIV Type 1 Reverse Transcriptase, subunit A, domain 1"/>
    <property type="match status" value="1"/>
</dbReference>
<dbReference type="GO" id="GO:0003964">
    <property type="term" value="F:RNA-directed DNA polymerase activity"/>
    <property type="evidence" value="ECO:0007669"/>
    <property type="project" value="UniProtKB-KW"/>
</dbReference>
<keyword evidence="3" id="KW-1185">Reference proteome</keyword>
<dbReference type="InterPro" id="IPR000477">
    <property type="entry name" value="RT_dom"/>
</dbReference>
<organism evidence="2 3">
    <name type="scientific">Dendrobium catenatum</name>
    <dbReference type="NCBI Taxonomy" id="906689"/>
    <lineage>
        <taxon>Eukaryota</taxon>
        <taxon>Viridiplantae</taxon>
        <taxon>Streptophyta</taxon>
        <taxon>Embryophyta</taxon>
        <taxon>Tracheophyta</taxon>
        <taxon>Spermatophyta</taxon>
        <taxon>Magnoliopsida</taxon>
        <taxon>Liliopsida</taxon>
        <taxon>Asparagales</taxon>
        <taxon>Orchidaceae</taxon>
        <taxon>Epidendroideae</taxon>
        <taxon>Malaxideae</taxon>
        <taxon>Dendrobiinae</taxon>
        <taxon>Dendrobium</taxon>
    </lineage>
</organism>
<keyword evidence="2" id="KW-0695">RNA-directed DNA polymerase</keyword>
<dbReference type="Proteomes" id="UP000233837">
    <property type="component" value="Unassembled WGS sequence"/>
</dbReference>
<dbReference type="Pfam" id="PF00078">
    <property type="entry name" value="RVT_1"/>
    <property type="match status" value="1"/>
</dbReference>
<dbReference type="CDD" id="cd01647">
    <property type="entry name" value="RT_LTR"/>
    <property type="match status" value="1"/>
</dbReference>
<dbReference type="PROSITE" id="PS50878">
    <property type="entry name" value="RT_POL"/>
    <property type="match status" value="1"/>
</dbReference>
<reference evidence="2 3" key="1">
    <citation type="journal article" date="2016" name="Sci. Rep.">
        <title>The Dendrobium catenatum Lindl. genome sequence provides insights into polysaccharide synthase, floral development and adaptive evolution.</title>
        <authorList>
            <person name="Zhang G.Q."/>
            <person name="Xu Q."/>
            <person name="Bian C."/>
            <person name="Tsai W.C."/>
            <person name="Yeh C.M."/>
            <person name="Liu K.W."/>
            <person name="Yoshida K."/>
            <person name="Zhang L.S."/>
            <person name="Chang S.B."/>
            <person name="Chen F."/>
            <person name="Shi Y."/>
            <person name="Su Y.Y."/>
            <person name="Zhang Y.Q."/>
            <person name="Chen L.J."/>
            <person name="Yin Y."/>
            <person name="Lin M."/>
            <person name="Huang H."/>
            <person name="Deng H."/>
            <person name="Wang Z.W."/>
            <person name="Zhu S.L."/>
            <person name="Zhao X."/>
            <person name="Deng C."/>
            <person name="Niu S.C."/>
            <person name="Huang J."/>
            <person name="Wang M."/>
            <person name="Liu G.H."/>
            <person name="Yang H.J."/>
            <person name="Xiao X.J."/>
            <person name="Hsiao Y.Y."/>
            <person name="Wu W.L."/>
            <person name="Chen Y.Y."/>
            <person name="Mitsuda N."/>
            <person name="Ohme-Takagi M."/>
            <person name="Luo Y.B."/>
            <person name="Van de Peer Y."/>
            <person name="Liu Z.J."/>
        </authorList>
    </citation>
    <scope>NUCLEOTIDE SEQUENCE [LARGE SCALE GENOMIC DNA]</scope>
    <source>
        <tissue evidence="2">The whole plant</tissue>
    </source>
</reference>
<protein>
    <submittedName>
        <fullName evidence="2">RNA-directed DNA polymerase</fullName>
    </submittedName>
</protein>
<dbReference type="EMBL" id="KZ502032">
    <property type="protein sequence ID" value="PKU84756.1"/>
    <property type="molecule type" value="Genomic_DNA"/>
</dbReference>
<keyword evidence="2" id="KW-0808">Transferase</keyword>
<dbReference type="Gene3D" id="3.30.70.270">
    <property type="match status" value="2"/>
</dbReference>
<dbReference type="AlphaFoldDB" id="A0A2I0XA40"/>
<feature type="domain" description="Reverse transcriptase" evidence="1">
    <location>
        <begin position="17"/>
        <end position="196"/>
    </location>
</feature>